<dbReference type="GO" id="GO:0016020">
    <property type="term" value="C:membrane"/>
    <property type="evidence" value="ECO:0007669"/>
    <property type="project" value="InterPro"/>
</dbReference>
<name>A0A0A1MRL2_9BACI</name>
<comment type="similarity">
    <text evidence="2">Belongs to the bacterial solute-binding protein SsuA/TauA family.</text>
</comment>
<dbReference type="RefSeq" id="WP_052484942.1">
    <property type="nucleotide sequence ID" value="NZ_CDGG01000001.1"/>
</dbReference>
<dbReference type="PANTHER" id="PTHR30024">
    <property type="entry name" value="ALIPHATIC SULFONATES-BINDING PROTEIN-RELATED"/>
    <property type="match status" value="1"/>
</dbReference>
<dbReference type="SUPFAM" id="SSF53850">
    <property type="entry name" value="Periplasmic binding protein-like II"/>
    <property type="match status" value="1"/>
</dbReference>
<gene>
    <name evidence="9" type="primary">ssuA_1</name>
    <name evidence="9" type="ORF">BN997_01501</name>
</gene>
<dbReference type="InterPro" id="IPR001638">
    <property type="entry name" value="Solute-binding_3/MltF_N"/>
</dbReference>
<feature type="chain" id="PRO_5039045009" evidence="7">
    <location>
        <begin position="19"/>
        <end position="330"/>
    </location>
</feature>
<feature type="signal peptide" evidence="7">
    <location>
        <begin position="1"/>
        <end position="18"/>
    </location>
</feature>
<keyword evidence="6" id="KW-0449">Lipoprotein</keyword>
<evidence type="ECO:0000313" key="10">
    <source>
        <dbReference type="Proteomes" id="UP000040453"/>
    </source>
</evidence>
<evidence type="ECO:0000256" key="2">
    <source>
        <dbReference type="ARBA" id="ARBA00010742"/>
    </source>
</evidence>
<evidence type="ECO:0000256" key="7">
    <source>
        <dbReference type="SAM" id="SignalP"/>
    </source>
</evidence>
<feature type="domain" description="Solute-binding protein family 3/N-terminal" evidence="8">
    <location>
        <begin position="34"/>
        <end position="251"/>
    </location>
</feature>
<protein>
    <submittedName>
        <fullName evidence="9">Putative aliphatic sulfonates-binding protein</fullName>
    </submittedName>
</protein>
<keyword evidence="5" id="KW-0564">Palmitate</keyword>
<keyword evidence="4 7" id="KW-0732">Signal</keyword>
<dbReference type="GO" id="GO:0042626">
    <property type="term" value="F:ATPase-coupled transmembrane transporter activity"/>
    <property type="evidence" value="ECO:0007669"/>
    <property type="project" value="InterPro"/>
</dbReference>
<comment type="subcellular location">
    <subcellularLocation>
        <location evidence="1">Periplasm</location>
    </subcellularLocation>
</comment>
<sequence>MKKLLFALIIFSFIAVLAACGANSDSDASEDGETIRLGYQKGNTMNLLKAHGTLDEALHEAGYNVEWKEFSMGAPLIEALNTDNIDFGHSSDVHSVLMQSGGHNVNYVASESPYPEGVALLARDGSGIETLEDLKGKVIGVTNGGNQHYLLLESLKEAGIDWDEVDMKFYKDASEGLMAFSNDEFDVFGTWDPFYAIVQDQNETHTILDGTDLIENRTFYLARDGFAEEQPEALTIILEELENMDQWANEEKREAAEILAEELGLDPEPMEVANERRQFGVQRMTEEVIANQQQLADTFYEAELIDTEISVQEAVDAYDLDESVFPDNIE</sequence>
<reference evidence="9 10" key="1">
    <citation type="submission" date="2014-11" db="EMBL/GenBank/DDBJ databases">
        <authorList>
            <person name="Urmite Genomes Urmite Genomes"/>
        </authorList>
    </citation>
    <scope>NUCLEOTIDE SEQUENCE [LARGE SCALE GENOMIC DNA]</scope>
    <source>
        <strain evidence="9 10">Oc5</strain>
    </source>
</reference>
<dbReference type="STRING" id="545501.BN997_01501"/>
<dbReference type="Proteomes" id="UP000040453">
    <property type="component" value="Unassembled WGS sequence"/>
</dbReference>
<dbReference type="GO" id="GO:0042597">
    <property type="term" value="C:periplasmic space"/>
    <property type="evidence" value="ECO:0007669"/>
    <property type="project" value="UniProtKB-SubCell"/>
</dbReference>
<evidence type="ECO:0000259" key="8">
    <source>
        <dbReference type="SMART" id="SM00062"/>
    </source>
</evidence>
<organism evidence="9 10">
    <name type="scientific">Oceanobacillus oncorhynchi</name>
    <dbReference type="NCBI Taxonomy" id="545501"/>
    <lineage>
        <taxon>Bacteria</taxon>
        <taxon>Bacillati</taxon>
        <taxon>Bacillota</taxon>
        <taxon>Bacilli</taxon>
        <taxon>Bacillales</taxon>
        <taxon>Bacillaceae</taxon>
        <taxon>Oceanobacillus</taxon>
    </lineage>
</organism>
<dbReference type="AlphaFoldDB" id="A0A0A1MRL2"/>
<evidence type="ECO:0000256" key="3">
    <source>
        <dbReference type="ARBA" id="ARBA00022448"/>
    </source>
</evidence>
<dbReference type="InterPro" id="IPR010067">
    <property type="entry name" value="ABC_SsuA_sub-bd"/>
</dbReference>
<evidence type="ECO:0000256" key="5">
    <source>
        <dbReference type="ARBA" id="ARBA00023139"/>
    </source>
</evidence>
<evidence type="ECO:0000256" key="4">
    <source>
        <dbReference type="ARBA" id="ARBA00022729"/>
    </source>
</evidence>
<dbReference type="PANTHER" id="PTHR30024:SF42">
    <property type="entry name" value="ALIPHATIC SULFONATES-BINDING PROTEIN-RELATED"/>
    <property type="match status" value="1"/>
</dbReference>
<dbReference type="Gene3D" id="3.40.190.10">
    <property type="entry name" value="Periplasmic binding protein-like II"/>
    <property type="match status" value="2"/>
</dbReference>
<evidence type="ECO:0000313" key="9">
    <source>
        <dbReference type="EMBL" id="CEI81666.1"/>
    </source>
</evidence>
<dbReference type="Pfam" id="PF09084">
    <property type="entry name" value="NMT1"/>
    <property type="match status" value="1"/>
</dbReference>
<keyword evidence="10" id="KW-1185">Reference proteome</keyword>
<evidence type="ECO:0000256" key="6">
    <source>
        <dbReference type="ARBA" id="ARBA00023288"/>
    </source>
</evidence>
<dbReference type="PROSITE" id="PS51257">
    <property type="entry name" value="PROKAR_LIPOPROTEIN"/>
    <property type="match status" value="1"/>
</dbReference>
<accession>A0A0A1MRL2</accession>
<dbReference type="EMBL" id="CDGG01000001">
    <property type="protein sequence ID" value="CEI81666.1"/>
    <property type="molecule type" value="Genomic_DNA"/>
</dbReference>
<proteinExistence type="inferred from homology"/>
<dbReference type="NCBIfam" id="TIGR01728">
    <property type="entry name" value="SsuA_fam"/>
    <property type="match status" value="1"/>
</dbReference>
<dbReference type="InterPro" id="IPR015168">
    <property type="entry name" value="SsuA/THI5"/>
</dbReference>
<keyword evidence="3" id="KW-0813">Transport</keyword>
<dbReference type="SMART" id="SM00062">
    <property type="entry name" value="PBPb"/>
    <property type="match status" value="1"/>
</dbReference>
<evidence type="ECO:0000256" key="1">
    <source>
        <dbReference type="ARBA" id="ARBA00004418"/>
    </source>
</evidence>